<dbReference type="GO" id="GO:0004497">
    <property type="term" value="F:monooxygenase activity"/>
    <property type="evidence" value="ECO:0007669"/>
    <property type="project" value="InterPro"/>
</dbReference>
<dbReference type="InterPro" id="IPR002401">
    <property type="entry name" value="Cyt_P450_E_grp-I"/>
</dbReference>
<keyword evidence="3" id="KW-1185">Reference proteome</keyword>
<reference evidence="2" key="1">
    <citation type="submission" date="2022-06" db="EMBL/GenBank/DDBJ databases">
        <title>Complete genome sequences of two strains of the flax pathogen Septoria linicola.</title>
        <authorList>
            <person name="Lapalu N."/>
            <person name="Simon A."/>
            <person name="Demenou B."/>
            <person name="Paumier D."/>
            <person name="Guillot M.-P."/>
            <person name="Gout L."/>
            <person name="Valade R."/>
        </authorList>
    </citation>
    <scope>NUCLEOTIDE SEQUENCE</scope>
    <source>
        <strain evidence="2">SE15195</strain>
    </source>
</reference>
<feature type="binding site" description="axial binding residue" evidence="1">
    <location>
        <position position="286"/>
    </location>
    <ligand>
        <name>heme</name>
        <dbReference type="ChEBI" id="CHEBI:30413"/>
    </ligand>
    <ligandPart>
        <name>Fe</name>
        <dbReference type="ChEBI" id="CHEBI:18248"/>
    </ligandPart>
</feature>
<evidence type="ECO:0000313" key="3">
    <source>
        <dbReference type="Proteomes" id="UP001056384"/>
    </source>
</evidence>
<sequence length="335" mass="37074">MEELSARDLPIMSYNAFRCVTVDIITEFAFAKSRNLITSNDDQFSNDFLAAFDATAEFIWNSILSPTGQKIGNLLPQSLVKVMSPQIALILGMADHTTISYKDYKQSVPIAGKPVIFDGLQDLPDKLVISEAVNILIAGSDTTAWTLNVGVQQILAHEEHKHKLYAALREAYPSRPAELPSLTELEAIPYLTACIKESLRIAMPVRGRLPRVVPSQESGHYSPMIVDGGTIVPPGTVVGMSTYTMHYSETLWGPDARTFNSDRWLGEQSKGLDAYLCTFSKAARSCIGRNLAMAELYLMFTCCSETSRWRLKDLGNSQVRGISLPVRQAMGQVRF</sequence>
<evidence type="ECO:0000313" key="2">
    <source>
        <dbReference type="EMBL" id="USW47082.1"/>
    </source>
</evidence>
<dbReference type="Gene3D" id="1.10.630.10">
    <property type="entry name" value="Cytochrome P450"/>
    <property type="match status" value="1"/>
</dbReference>
<dbReference type="InterPro" id="IPR050121">
    <property type="entry name" value="Cytochrome_P450_monoxygenase"/>
</dbReference>
<dbReference type="GO" id="GO:0020037">
    <property type="term" value="F:heme binding"/>
    <property type="evidence" value="ECO:0007669"/>
    <property type="project" value="InterPro"/>
</dbReference>
<evidence type="ECO:0000256" key="1">
    <source>
        <dbReference type="PIRSR" id="PIRSR602401-1"/>
    </source>
</evidence>
<name>A0A9Q9AJ74_9PEZI</name>
<dbReference type="CDD" id="cd11062">
    <property type="entry name" value="CYP58-like"/>
    <property type="match status" value="1"/>
</dbReference>
<dbReference type="InterPro" id="IPR001128">
    <property type="entry name" value="Cyt_P450"/>
</dbReference>
<dbReference type="PRINTS" id="PR00463">
    <property type="entry name" value="EP450I"/>
</dbReference>
<dbReference type="OrthoDB" id="3945418at2759"/>
<dbReference type="Proteomes" id="UP001056384">
    <property type="component" value="Chromosome 1"/>
</dbReference>
<dbReference type="GO" id="GO:0016705">
    <property type="term" value="F:oxidoreductase activity, acting on paired donors, with incorporation or reduction of molecular oxygen"/>
    <property type="evidence" value="ECO:0007669"/>
    <property type="project" value="InterPro"/>
</dbReference>
<dbReference type="PANTHER" id="PTHR24305">
    <property type="entry name" value="CYTOCHROME P450"/>
    <property type="match status" value="1"/>
</dbReference>
<dbReference type="AlphaFoldDB" id="A0A9Q9AJ74"/>
<comment type="cofactor">
    <cofactor evidence="1">
        <name>heme</name>
        <dbReference type="ChEBI" id="CHEBI:30413"/>
    </cofactor>
</comment>
<dbReference type="SUPFAM" id="SSF48264">
    <property type="entry name" value="Cytochrome P450"/>
    <property type="match status" value="1"/>
</dbReference>
<proteinExistence type="predicted"/>
<keyword evidence="1" id="KW-0408">Iron</keyword>
<accession>A0A9Q9AJ74</accession>
<dbReference type="PRINTS" id="PR00385">
    <property type="entry name" value="P450"/>
</dbReference>
<organism evidence="2 3">
    <name type="scientific">Septoria linicola</name>
    <dbReference type="NCBI Taxonomy" id="215465"/>
    <lineage>
        <taxon>Eukaryota</taxon>
        <taxon>Fungi</taxon>
        <taxon>Dikarya</taxon>
        <taxon>Ascomycota</taxon>
        <taxon>Pezizomycotina</taxon>
        <taxon>Dothideomycetes</taxon>
        <taxon>Dothideomycetidae</taxon>
        <taxon>Mycosphaerellales</taxon>
        <taxon>Mycosphaerellaceae</taxon>
        <taxon>Septoria</taxon>
    </lineage>
</organism>
<keyword evidence="1" id="KW-0349">Heme</keyword>
<protein>
    <submittedName>
        <fullName evidence="2">Cytochrome P450</fullName>
    </submittedName>
</protein>
<dbReference type="EMBL" id="CP099418">
    <property type="protein sequence ID" value="USW47082.1"/>
    <property type="molecule type" value="Genomic_DNA"/>
</dbReference>
<keyword evidence="1" id="KW-0479">Metal-binding</keyword>
<dbReference type="PANTHER" id="PTHR24305:SF234">
    <property type="entry name" value="CYTOCHROME P450"/>
    <property type="match status" value="1"/>
</dbReference>
<gene>
    <name evidence="2" type="ORF">Slin15195_G004010</name>
</gene>
<dbReference type="GO" id="GO:0005506">
    <property type="term" value="F:iron ion binding"/>
    <property type="evidence" value="ECO:0007669"/>
    <property type="project" value="InterPro"/>
</dbReference>
<dbReference type="Pfam" id="PF00067">
    <property type="entry name" value="p450"/>
    <property type="match status" value="1"/>
</dbReference>
<dbReference type="InterPro" id="IPR036396">
    <property type="entry name" value="Cyt_P450_sf"/>
</dbReference>